<dbReference type="EMBL" id="CP003200">
    <property type="protein sequence ID" value="AEW61018.1"/>
    <property type="molecule type" value="Genomic_DNA"/>
</dbReference>
<protein>
    <submittedName>
        <fullName evidence="1">Uncharacterized protein</fullName>
    </submittedName>
</protein>
<dbReference type="RefSeq" id="YP_005226620.1">
    <property type="nucleotide sequence ID" value="NC_016845.1"/>
</dbReference>
<evidence type="ECO:0000313" key="1">
    <source>
        <dbReference type="EMBL" id="AEW61018.1"/>
    </source>
</evidence>
<gene>
    <name evidence="1" type="ordered locus">KPHS_23200</name>
</gene>
<evidence type="ECO:0000313" key="2">
    <source>
        <dbReference type="Proteomes" id="UP000007841"/>
    </source>
</evidence>
<dbReference type="GeneID" id="11847338"/>
<reference evidence="1 2" key="1">
    <citation type="journal article" date="2012" name="J. Bacteriol.">
        <title>Complete genome sequence of Klebsiella pneumoniae subsp. pneumoniae HS11286, a multidrug-resistant strain isolated from human sputum.</title>
        <authorList>
            <person name="Liu P."/>
            <person name="Li P."/>
            <person name="Jiang X."/>
            <person name="Bi D."/>
            <person name="Xie Y."/>
            <person name="Tai C."/>
            <person name="Deng Z."/>
            <person name="Rajakumar K."/>
            <person name="Ou H.Y."/>
        </authorList>
    </citation>
    <scope>NUCLEOTIDE SEQUENCE [LARGE SCALE GENOMIC DNA]</scope>
    <source>
        <strain evidence="1 2">HS11286</strain>
    </source>
</reference>
<name>A0A0H3GNT6_KLEPH</name>
<dbReference type="AlphaFoldDB" id="A0A0H3GNT6"/>
<organism evidence="1 2">
    <name type="scientific">Klebsiella pneumoniae subsp. pneumoniae (strain HS11286)</name>
    <dbReference type="NCBI Taxonomy" id="1125630"/>
    <lineage>
        <taxon>Bacteria</taxon>
        <taxon>Pseudomonadati</taxon>
        <taxon>Pseudomonadota</taxon>
        <taxon>Gammaproteobacteria</taxon>
        <taxon>Enterobacterales</taxon>
        <taxon>Enterobacteriaceae</taxon>
        <taxon>Klebsiella/Raoultella group</taxon>
        <taxon>Klebsiella</taxon>
        <taxon>Klebsiella pneumoniae complex</taxon>
    </lineage>
</organism>
<sequence length="42" mass="5168">MGWMKMVIARSLVTKIEGELARWPRRKCLFFFTLLRRFRPEP</sequence>
<dbReference type="PATRIC" id="fig|1125630.4.peg.2252"/>
<dbReference type="RefSeq" id="WP_004220486.1">
    <property type="nucleotide sequence ID" value="NC_016845.1"/>
</dbReference>
<dbReference type="HOGENOM" id="CLU_218721_0_0_6"/>
<dbReference type="Proteomes" id="UP000007841">
    <property type="component" value="Chromosome"/>
</dbReference>
<proteinExistence type="predicted"/>
<keyword evidence="2" id="KW-1185">Reference proteome</keyword>
<dbReference type="KEGG" id="kpm:KPHS_23200"/>
<accession>A0A0H3GNT6</accession>